<gene>
    <name evidence="1" type="ORF">JBS370_LOCUS6349</name>
</gene>
<organism evidence="1 2">
    <name type="scientific">Rotaria sordida</name>
    <dbReference type="NCBI Taxonomy" id="392033"/>
    <lineage>
        <taxon>Eukaryota</taxon>
        <taxon>Metazoa</taxon>
        <taxon>Spiralia</taxon>
        <taxon>Gnathifera</taxon>
        <taxon>Rotifera</taxon>
        <taxon>Eurotatoria</taxon>
        <taxon>Bdelloidea</taxon>
        <taxon>Philodinida</taxon>
        <taxon>Philodinidae</taxon>
        <taxon>Rotaria</taxon>
    </lineage>
</organism>
<accession>A0A818RL41</accession>
<comment type="caution">
    <text evidence="1">The sequence shown here is derived from an EMBL/GenBank/DDBJ whole genome shotgun (WGS) entry which is preliminary data.</text>
</comment>
<dbReference type="Proteomes" id="UP000663836">
    <property type="component" value="Unassembled WGS sequence"/>
</dbReference>
<protein>
    <submittedName>
        <fullName evidence="1">Uncharacterized protein</fullName>
    </submittedName>
</protein>
<reference evidence="1" key="1">
    <citation type="submission" date="2021-02" db="EMBL/GenBank/DDBJ databases">
        <authorList>
            <person name="Nowell W R."/>
        </authorList>
    </citation>
    <scope>NUCLEOTIDE SEQUENCE</scope>
</reference>
<name>A0A818RL41_9BILA</name>
<dbReference type="EMBL" id="CAJOBD010000348">
    <property type="protein sequence ID" value="CAF3650969.1"/>
    <property type="molecule type" value="Genomic_DNA"/>
</dbReference>
<evidence type="ECO:0000313" key="2">
    <source>
        <dbReference type="Proteomes" id="UP000663836"/>
    </source>
</evidence>
<proteinExistence type="predicted"/>
<sequence length="142" mass="16734">MLGRMGGERTKGEICLYMFVYYPRLRNIYGCITFNSQESWKKIMNSSKPSLDYATLRKWLKELKWTSQSIIEWQKFYNDASRVVLTGRAGNFDFIDLPKLPEDEDLKLTECKRSISNSAIHQTTFILFTLISFCYNNNIKLF</sequence>
<dbReference type="AlphaFoldDB" id="A0A818RL41"/>
<evidence type="ECO:0000313" key="1">
    <source>
        <dbReference type="EMBL" id="CAF3650969.1"/>
    </source>
</evidence>